<evidence type="ECO:0000259" key="1">
    <source>
        <dbReference type="Pfam" id="PF01609"/>
    </source>
</evidence>
<dbReference type="GO" id="GO:0003677">
    <property type="term" value="F:DNA binding"/>
    <property type="evidence" value="ECO:0007669"/>
    <property type="project" value="InterPro"/>
</dbReference>
<dbReference type="InterPro" id="IPR002559">
    <property type="entry name" value="Transposase_11"/>
</dbReference>
<dbReference type="PANTHER" id="PTHR30007:SF1">
    <property type="entry name" value="BLR1914 PROTEIN"/>
    <property type="match status" value="1"/>
</dbReference>
<evidence type="ECO:0000313" key="3">
    <source>
        <dbReference type="Proteomes" id="UP000027441"/>
    </source>
</evidence>
<protein>
    <submittedName>
        <fullName evidence="2">Transposase</fullName>
    </submittedName>
</protein>
<accession>A0A836YX16</accession>
<gene>
    <name evidence="2" type="ORF">HPS9_09665</name>
</gene>
<dbReference type="Pfam" id="PF01609">
    <property type="entry name" value="DDE_Tnp_1"/>
    <property type="match status" value="1"/>
</dbReference>
<organism evidence="2 3">
    <name type="scientific">Glaesserella parasuis HPS9</name>
    <dbReference type="NCBI Taxonomy" id="1450513"/>
    <lineage>
        <taxon>Bacteria</taxon>
        <taxon>Pseudomonadati</taxon>
        <taxon>Pseudomonadota</taxon>
        <taxon>Gammaproteobacteria</taxon>
        <taxon>Pasteurellales</taxon>
        <taxon>Pasteurellaceae</taxon>
        <taxon>Glaesserella</taxon>
    </lineage>
</organism>
<comment type="caution">
    <text evidence="2">The sequence shown here is derived from an EMBL/GenBank/DDBJ whole genome shotgun (WGS) entry which is preliminary data.</text>
</comment>
<dbReference type="EMBL" id="JDSN01000138">
    <property type="protein sequence ID" value="KDB44691.1"/>
    <property type="molecule type" value="Genomic_DNA"/>
</dbReference>
<reference evidence="2 3" key="1">
    <citation type="submission" date="2014-02" db="EMBL/GenBank/DDBJ databases">
        <title>Comparative genomics of Haemophilus parasuis isolated from pig lungs.</title>
        <authorList>
            <person name="Kittichotirat W."/>
            <person name="Bumgarner R.E."/>
            <person name="Lawrence P."/>
        </authorList>
    </citation>
    <scope>NUCLEOTIDE SEQUENCE [LARGE SCALE GENOMIC DNA]</scope>
    <source>
        <strain evidence="2 3">HPS9</strain>
    </source>
</reference>
<dbReference type="Proteomes" id="UP000027441">
    <property type="component" value="Unassembled WGS sequence"/>
</dbReference>
<dbReference type="GO" id="GO:0006313">
    <property type="term" value="P:DNA transposition"/>
    <property type="evidence" value="ECO:0007669"/>
    <property type="project" value="InterPro"/>
</dbReference>
<dbReference type="SUPFAM" id="SSF53098">
    <property type="entry name" value="Ribonuclease H-like"/>
    <property type="match status" value="1"/>
</dbReference>
<sequence length="137" mass="15352">MAGNSTKIHLAVDSCGNPIDFVLTGGEVHDSKAASELVELLPDSETIVADRGYDCEALRVLILTTKAVLVIPRRRNSKVGNDDIDWCLYRYRHLVENAFAFLKQYRAIATRYDKLARNYAASLAMICCIRWGKLLFG</sequence>
<dbReference type="PANTHER" id="PTHR30007">
    <property type="entry name" value="PHP DOMAIN PROTEIN"/>
    <property type="match status" value="1"/>
</dbReference>
<evidence type="ECO:0000313" key="2">
    <source>
        <dbReference type="EMBL" id="KDB44691.1"/>
    </source>
</evidence>
<dbReference type="GO" id="GO:0004803">
    <property type="term" value="F:transposase activity"/>
    <property type="evidence" value="ECO:0007669"/>
    <property type="project" value="InterPro"/>
</dbReference>
<proteinExistence type="predicted"/>
<name>A0A836YX16_GLAPU</name>
<feature type="domain" description="Transposase IS4-like" evidence="1">
    <location>
        <begin position="6"/>
        <end position="129"/>
    </location>
</feature>
<dbReference type="AlphaFoldDB" id="A0A836YX16"/>
<dbReference type="InterPro" id="IPR012337">
    <property type="entry name" value="RNaseH-like_sf"/>
</dbReference>
<dbReference type="NCBIfam" id="NF033580">
    <property type="entry name" value="transpos_IS5_3"/>
    <property type="match status" value="1"/>
</dbReference>